<gene>
    <name evidence="1" type="ORF">CDAR_219421</name>
</gene>
<proteinExistence type="predicted"/>
<organism evidence="1 2">
    <name type="scientific">Caerostris darwini</name>
    <dbReference type="NCBI Taxonomy" id="1538125"/>
    <lineage>
        <taxon>Eukaryota</taxon>
        <taxon>Metazoa</taxon>
        <taxon>Ecdysozoa</taxon>
        <taxon>Arthropoda</taxon>
        <taxon>Chelicerata</taxon>
        <taxon>Arachnida</taxon>
        <taxon>Araneae</taxon>
        <taxon>Araneomorphae</taxon>
        <taxon>Entelegynae</taxon>
        <taxon>Araneoidea</taxon>
        <taxon>Araneidae</taxon>
        <taxon>Caerostris</taxon>
    </lineage>
</organism>
<keyword evidence="2" id="KW-1185">Reference proteome</keyword>
<dbReference type="EMBL" id="BPLQ01009569">
    <property type="protein sequence ID" value="GIY44748.1"/>
    <property type="molecule type" value="Genomic_DNA"/>
</dbReference>
<protein>
    <submittedName>
        <fullName evidence="1">Uncharacterized protein</fullName>
    </submittedName>
</protein>
<sequence length="112" mass="12739">MNDSWQIQQLSFRLPSSGMEEGTEFRIQRCLCNIYDSSLVLPSQLHSIFESCCFDTWMCFGKPETPRGFPMDSQETRFCSVKGFGGREIVAKISALGKCNNVVLFSNYPSFK</sequence>
<reference evidence="1 2" key="1">
    <citation type="submission" date="2021-06" db="EMBL/GenBank/DDBJ databases">
        <title>Caerostris darwini draft genome.</title>
        <authorList>
            <person name="Kono N."/>
            <person name="Arakawa K."/>
        </authorList>
    </citation>
    <scope>NUCLEOTIDE SEQUENCE [LARGE SCALE GENOMIC DNA]</scope>
</reference>
<accession>A0AAV4TLB0</accession>
<evidence type="ECO:0000313" key="2">
    <source>
        <dbReference type="Proteomes" id="UP001054837"/>
    </source>
</evidence>
<name>A0AAV4TLB0_9ARAC</name>
<dbReference type="AlphaFoldDB" id="A0AAV4TLB0"/>
<evidence type="ECO:0000313" key="1">
    <source>
        <dbReference type="EMBL" id="GIY44748.1"/>
    </source>
</evidence>
<dbReference type="Proteomes" id="UP001054837">
    <property type="component" value="Unassembled WGS sequence"/>
</dbReference>
<comment type="caution">
    <text evidence="1">The sequence shown here is derived from an EMBL/GenBank/DDBJ whole genome shotgun (WGS) entry which is preliminary data.</text>
</comment>